<dbReference type="RefSeq" id="WP_067481031.1">
    <property type="nucleotide sequence ID" value="NZ_LWMN01000001.1"/>
</dbReference>
<gene>
    <name evidence="1" type="ORF">A6E74_01510</name>
</gene>
<protein>
    <submittedName>
        <fullName evidence="1">Uncharacterized protein</fullName>
    </submittedName>
</protein>
<sequence>MSNDEQTFIKEGLAIKNLNETKCDASIRIQGTVDVESTEFKEAFDRVESVSVKVGLSDEETAALLVSLSSGPLDTEAWDLLSQYDEIPEQESERMNNRQEAFGNLFRKRGQRW</sequence>
<organism evidence="1 2">
    <name type="scientific">Enterococcus thailandicus</name>
    <dbReference type="NCBI Taxonomy" id="417368"/>
    <lineage>
        <taxon>Bacteria</taxon>
        <taxon>Bacillati</taxon>
        <taxon>Bacillota</taxon>
        <taxon>Bacilli</taxon>
        <taxon>Lactobacillales</taxon>
        <taxon>Enterococcaceae</taxon>
        <taxon>Enterococcus</taxon>
    </lineage>
</organism>
<dbReference type="Proteomes" id="UP000078516">
    <property type="component" value="Unassembled WGS sequence"/>
</dbReference>
<proteinExistence type="predicted"/>
<accession>A0A179EVZ7</accession>
<dbReference type="AlphaFoldDB" id="A0A179EVZ7"/>
<name>A0A179EVZ7_ENTTH</name>
<evidence type="ECO:0000313" key="2">
    <source>
        <dbReference type="Proteomes" id="UP000078516"/>
    </source>
</evidence>
<reference evidence="1 2" key="1">
    <citation type="submission" date="2016-04" db="EMBL/GenBank/DDBJ databases">
        <title>Draft genome of an Enterococcus thailandicus strain isolated from bovine feces.</title>
        <authorList>
            <person name="Beukers A.G."/>
            <person name="Zaheer R."/>
            <person name="Goji N."/>
            <person name="Cook S.R."/>
            <person name="Amoako K."/>
            <person name="Chaves A.V."/>
            <person name="Ward M.P."/>
            <person name="Mcallister T.A."/>
        </authorList>
    </citation>
    <scope>NUCLEOTIDE SEQUENCE [LARGE SCALE GENOMIC DNA]</scope>
    <source>
        <strain evidence="1 2">F0711D 46</strain>
    </source>
</reference>
<dbReference type="EMBL" id="LWMN01000001">
    <property type="protein sequence ID" value="OAQ57079.1"/>
    <property type="molecule type" value="Genomic_DNA"/>
</dbReference>
<keyword evidence="2" id="KW-1185">Reference proteome</keyword>
<comment type="caution">
    <text evidence="1">The sequence shown here is derived from an EMBL/GenBank/DDBJ whole genome shotgun (WGS) entry which is preliminary data.</text>
</comment>
<evidence type="ECO:0000313" key="1">
    <source>
        <dbReference type="EMBL" id="OAQ57079.1"/>
    </source>
</evidence>